<protein>
    <submittedName>
        <fullName evidence="12">CTF/NF-I domain-containing protein</fullName>
    </submittedName>
</protein>
<feature type="domain" description="CTF/NF-I" evidence="10">
    <location>
        <begin position="24"/>
        <end position="217"/>
    </location>
</feature>
<evidence type="ECO:0000256" key="9">
    <source>
        <dbReference type="SAM" id="MobiDB-lite"/>
    </source>
</evidence>
<dbReference type="PROSITE" id="PS51080">
    <property type="entry name" value="CTF_NFI_2"/>
    <property type="match status" value="1"/>
</dbReference>
<comment type="subcellular location">
    <subcellularLocation>
        <location evidence="1">Nucleus</location>
    </subcellularLocation>
</comment>
<dbReference type="GO" id="GO:0051239">
    <property type="term" value="P:regulation of multicellular organismal process"/>
    <property type="evidence" value="ECO:0007669"/>
    <property type="project" value="UniProtKB-ARBA"/>
</dbReference>
<dbReference type="WBParaSite" id="PSU_v2.g771.t1">
    <property type="protein sequence ID" value="PSU_v2.g771.t1"/>
    <property type="gene ID" value="PSU_v2.g771"/>
</dbReference>
<dbReference type="InterPro" id="IPR020604">
    <property type="entry name" value="CTF/NFI_DNA-bd-dom"/>
</dbReference>
<dbReference type="InterPro" id="IPR000647">
    <property type="entry name" value="CTF/NFI"/>
</dbReference>
<dbReference type="InterPro" id="IPR003619">
    <property type="entry name" value="MAD_homology1_Dwarfin-type"/>
</dbReference>
<evidence type="ECO:0000256" key="4">
    <source>
        <dbReference type="ARBA" id="ARBA00023125"/>
    </source>
</evidence>
<dbReference type="Proteomes" id="UP000887577">
    <property type="component" value="Unplaced"/>
</dbReference>
<evidence type="ECO:0000256" key="2">
    <source>
        <dbReference type="ARBA" id="ARBA00022705"/>
    </source>
</evidence>
<feature type="compositionally biased region" description="Low complexity" evidence="9">
    <location>
        <begin position="493"/>
        <end position="509"/>
    </location>
</feature>
<evidence type="ECO:0000259" key="10">
    <source>
        <dbReference type="PROSITE" id="PS51080"/>
    </source>
</evidence>
<evidence type="ECO:0000256" key="1">
    <source>
        <dbReference type="ARBA" id="ARBA00004123"/>
    </source>
</evidence>
<keyword evidence="8" id="KW-0175">Coiled coil</keyword>
<feature type="region of interest" description="Disordered" evidence="9">
    <location>
        <begin position="315"/>
        <end position="343"/>
    </location>
</feature>
<evidence type="ECO:0000256" key="8">
    <source>
        <dbReference type="SAM" id="Coils"/>
    </source>
</evidence>
<dbReference type="PANTHER" id="PTHR11492:SF8">
    <property type="entry name" value="NUCLEAR FACTOR I, ISOFORM B"/>
    <property type="match status" value="1"/>
</dbReference>
<keyword evidence="4" id="KW-0238">DNA-binding</keyword>
<dbReference type="GO" id="GO:0000981">
    <property type="term" value="F:DNA-binding transcription factor activity, RNA polymerase II-specific"/>
    <property type="evidence" value="ECO:0007669"/>
    <property type="project" value="TreeGrafter"/>
</dbReference>
<dbReference type="GO" id="GO:0000978">
    <property type="term" value="F:RNA polymerase II cis-regulatory region sequence-specific DNA binding"/>
    <property type="evidence" value="ECO:0007669"/>
    <property type="project" value="TreeGrafter"/>
</dbReference>
<dbReference type="Pfam" id="PF10524">
    <property type="entry name" value="NfI_DNAbd_pre-N"/>
    <property type="match status" value="1"/>
</dbReference>
<feature type="compositionally biased region" description="Low complexity" evidence="9">
    <location>
        <begin position="517"/>
        <end position="535"/>
    </location>
</feature>
<feature type="region of interest" description="Disordered" evidence="9">
    <location>
        <begin position="366"/>
        <end position="416"/>
    </location>
</feature>
<dbReference type="AlphaFoldDB" id="A0A914ZBT5"/>
<proteinExistence type="predicted"/>
<dbReference type="Pfam" id="PF03165">
    <property type="entry name" value="MH1"/>
    <property type="match status" value="1"/>
</dbReference>
<evidence type="ECO:0000313" key="11">
    <source>
        <dbReference type="Proteomes" id="UP000887577"/>
    </source>
</evidence>
<evidence type="ECO:0000256" key="7">
    <source>
        <dbReference type="ARBA" id="ARBA00023242"/>
    </source>
</evidence>
<feature type="compositionally biased region" description="Low complexity" evidence="9">
    <location>
        <begin position="327"/>
        <end position="343"/>
    </location>
</feature>
<feature type="region of interest" description="Disordered" evidence="9">
    <location>
        <begin position="477"/>
        <end position="597"/>
    </location>
</feature>
<keyword evidence="3" id="KW-0805">Transcription regulation</keyword>
<dbReference type="PANTHER" id="PTHR11492">
    <property type="entry name" value="NUCLEAR FACTOR I"/>
    <property type="match status" value="1"/>
</dbReference>
<organism evidence="11 12">
    <name type="scientific">Panagrolaimus superbus</name>
    <dbReference type="NCBI Taxonomy" id="310955"/>
    <lineage>
        <taxon>Eukaryota</taxon>
        <taxon>Metazoa</taxon>
        <taxon>Ecdysozoa</taxon>
        <taxon>Nematoda</taxon>
        <taxon>Chromadorea</taxon>
        <taxon>Rhabditida</taxon>
        <taxon>Tylenchina</taxon>
        <taxon>Panagrolaimomorpha</taxon>
        <taxon>Panagrolaimoidea</taxon>
        <taxon>Panagrolaimidae</taxon>
        <taxon>Panagrolaimus</taxon>
    </lineage>
</organism>
<sequence>MSTNNSGGNISQQQQQQQREWSSTMSYSPRGNEEFHPFVEELLPYVREFSYTWFHLQAAKRRFTKQKEQRLAIEDEKKIKDDLMNDNAETKQKWAGRLLGKLRKDIHPPHREEFVLSVTGQQPAVCVLSNPDQKGKMRRIDCLRQADKVWRLDLVMVILFKGIPLESTDGERLEKCSECRNPTLCVNPYHISITVRELDLFLANFIFITNPDDPNSRTSQRPQPNEIVGVIEEQEDDEDGNGNGTTTTTTTGGDLPVSEGIWGTGIFTAYELRMLTRPCMSDIQSGSTTSMGGGASASNNIRRVFVPAIKTGTPIPAGSGIREGGESFTSSNDSSWSDVSTSDNPTAILTTTTTASSLIPSSLTTISNDNIKSSNGNNNKQPQQQRSSLQNQTGNNNHQIRKRNATIASSSEKFNDKRIKSQHINNYSGISTLSSAGQDLVNTNNNINNHEIDGLHQQQQELQDDTKTIRILNPSSMTTLNNEHPIHRPQPQHPQFHSSSSAFTAPTATHNGQKVSTVTTTATTRSNHYQQQQHQRNGQITPNESPSKDARAPLLSSRRRGIYSQNGSTNNSSPATTLSIQPISNNNGNGGYSNGNNNGVIRSNGMITPIPIDPNSSSKNSPLSNNSSLISPVREFVSRPADSATLIAPRPIIPVGNALMIEKTLNSANFMANVGYFQKQQNQIHQSSPIPFFLNSPLHITPTGTPTSHTPIPILETLRALTHSTSVINQQHQQPLINGYDSSMKDGQS</sequence>
<feature type="compositionally biased region" description="Polar residues" evidence="9">
    <location>
        <begin position="536"/>
        <end position="545"/>
    </location>
</feature>
<dbReference type="InterPro" id="IPR019548">
    <property type="entry name" value="CTF/NFI_DNA-bd_N"/>
</dbReference>
<keyword evidence="5" id="KW-0010">Activator</keyword>
<feature type="compositionally biased region" description="Polar residues" evidence="9">
    <location>
        <begin position="563"/>
        <end position="583"/>
    </location>
</feature>
<keyword evidence="11" id="KW-1185">Reference proteome</keyword>
<feature type="region of interest" description="Disordered" evidence="9">
    <location>
        <begin position="231"/>
        <end position="257"/>
    </location>
</feature>
<dbReference type="GO" id="GO:0005634">
    <property type="term" value="C:nucleus"/>
    <property type="evidence" value="ECO:0007669"/>
    <property type="project" value="UniProtKB-SubCell"/>
</dbReference>
<feature type="compositionally biased region" description="Polar residues" evidence="9">
    <location>
        <begin position="1"/>
        <end position="11"/>
    </location>
</feature>
<feature type="compositionally biased region" description="Low complexity" evidence="9">
    <location>
        <begin position="366"/>
        <end position="392"/>
    </location>
</feature>
<dbReference type="SMART" id="SM00523">
    <property type="entry name" value="DWA"/>
    <property type="match status" value="1"/>
</dbReference>
<feature type="region of interest" description="Disordered" evidence="9">
    <location>
        <begin position="1"/>
        <end position="28"/>
    </location>
</feature>
<reference evidence="12" key="1">
    <citation type="submission" date="2022-11" db="UniProtKB">
        <authorList>
            <consortium name="WormBaseParasite"/>
        </authorList>
    </citation>
    <scope>IDENTIFICATION</scope>
</reference>
<evidence type="ECO:0000256" key="6">
    <source>
        <dbReference type="ARBA" id="ARBA00023163"/>
    </source>
</evidence>
<keyword evidence="7" id="KW-0539">Nucleus</keyword>
<keyword evidence="2" id="KW-0235">DNA replication</keyword>
<dbReference type="GO" id="GO:0006260">
    <property type="term" value="P:DNA replication"/>
    <property type="evidence" value="ECO:0007669"/>
    <property type="project" value="UniProtKB-KW"/>
</dbReference>
<evidence type="ECO:0000256" key="3">
    <source>
        <dbReference type="ARBA" id="ARBA00023015"/>
    </source>
</evidence>
<dbReference type="GO" id="GO:0045893">
    <property type="term" value="P:positive regulation of DNA-templated transcription"/>
    <property type="evidence" value="ECO:0007669"/>
    <property type="project" value="UniProtKB-ARBA"/>
</dbReference>
<feature type="compositionally biased region" description="Polar residues" evidence="9">
    <location>
        <begin position="19"/>
        <end position="28"/>
    </location>
</feature>
<evidence type="ECO:0000256" key="5">
    <source>
        <dbReference type="ARBA" id="ARBA00023159"/>
    </source>
</evidence>
<accession>A0A914ZBT5</accession>
<feature type="coiled-coil region" evidence="8">
    <location>
        <begin position="56"/>
        <end position="93"/>
    </location>
</feature>
<feature type="compositionally biased region" description="Low complexity" evidence="9">
    <location>
        <begin position="244"/>
        <end position="253"/>
    </location>
</feature>
<evidence type="ECO:0000313" key="12">
    <source>
        <dbReference type="WBParaSite" id="PSU_v2.g771.t1"/>
    </source>
</evidence>
<name>A0A914ZBT5_9BILA</name>
<keyword evidence="6" id="KW-0804">Transcription</keyword>